<dbReference type="AlphaFoldDB" id="A0A385DM46"/>
<dbReference type="Gene3D" id="1.10.520.40">
    <property type="entry name" value="CRISPR-associated protein Cse2"/>
    <property type="match status" value="1"/>
</dbReference>
<dbReference type="CDD" id="cd09731">
    <property type="entry name" value="Cse2_I-E"/>
    <property type="match status" value="1"/>
</dbReference>
<dbReference type="NCBIfam" id="TIGR02548">
    <property type="entry name" value="casB_cse2"/>
    <property type="match status" value="1"/>
</dbReference>
<protein>
    <submittedName>
        <fullName evidence="1">Type I-E CRISPR-associated protein Cse2/CasB</fullName>
    </submittedName>
</protein>
<dbReference type="KEGG" id="sky:D0C37_15750"/>
<sequence length="177" mass="19592">MPAGPPGEELAALRSGLGTEAGSAPKMWPYYTSRTDGRLTPRLIAEHSALALYGLHQQSQSAPMHQRGVGLGHALHALRLRDRYSSDALDRRVANTVESNGLSPLLYRLRMLIPNLRSAAQPLDYDQLMKDLVDWQQADKRQLVRRTWGLGYYVWGPQAEVAKNAKNRATPEAPAPA</sequence>
<evidence type="ECO:0000313" key="1">
    <source>
        <dbReference type="EMBL" id="AXQ58980.1"/>
    </source>
</evidence>
<evidence type="ECO:0000313" key="2">
    <source>
        <dbReference type="Proteomes" id="UP000259636"/>
    </source>
</evidence>
<dbReference type="InterPro" id="IPR013382">
    <property type="entry name" value="CRISPR-assoc_prot_Cse2"/>
</dbReference>
<dbReference type="Proteomes" id="UP000259636">
    <property type="component" value="Chromosome"/>
</dbReference>
<dbReference type="EMBL" id="CP031742">
    <property type="protein sequence ID" value="AXQ58980.1"/>
    <property type="molecule type" value="Genomic_DNA"/>
</dbReference>
<gene>
    <name evidence="1" type="primary">casB</name>
    <name evidence="1" type="ORF">D0C37_15750</name>
</gene>
<reference evidence="1 2" key="1">
    <citation type="submission" date="2018-08" db="EMBL/GenBank/DDBJ databases">
        <authorList>
            <person name="Ferrada E.E."/>
            <person name="Latorre B.A."/>
        </authorList>
    </citation>
    <scope>NUCLEOTIDE SEQUENCE [LARGE SCALE GENOMIC DNA]</scope>
    <source>
        <strain evidence="1 2">VK-A60T</strain>
    </source>
</reference>
<dbReference type="Pfam" id="PF09485">
    <property type="entry name" value="CRISPR_Cse2"/>
    <property type="match status" value="1"/>
</dbReference>
<name>A0A385DM46_9ACTN</name>
<dbReference type="InterPro" id="IPR038287">
    <property type="entry name" value="Cse2_sf"/>
</dbReference>
<organism evidence="1 2">
    <name type="scientific">Streptomyces koyangensis</name>
    <dbReference type="NCBI Taxonomy" id="188770"/>
    <lineage>
        <taxon>Bacteria</taxon>
        <taxon>Bacillati</taxon>
        <taxon>Actinomycetota</taxon>
        <taxon>Actinomycetes</taxon>
        <taxon>Kitasatosporales</taxon>
        <taxon>Streptomycetaceae</taxon>
        <taxon>Streptomyces</taxon>
        <taxon>Streptomyces aurantiacus group</taxon>
    </lineage>
</organism>
<proteinExistence type="predicted"/>
<accession>A0A385DM46</accession>